<proteinExistence type="evidence at transcript level"/>
<protein>
    <submittedName>
        <fullName evidence="4">ALF8</fullName>
    </submittedName>
</protein>
<dbReference type="GO" id="GO:0042742">
    <property type="term" value="P:defense response to bacterium"/>
    <property type="evidence" value="ECO:0007669"/>
    <property type="project" value="UniProtKB-KW"/>
</dbReference>
<keyword evidence="1" id="KW-0929">Antimicrobial</keyword>
<keyword evidence="3" id="KW-0732">Signal</keyword>
<feature type="signal peptide" evidence="3">
    <location>
        <begin position="1"/>
        <end position="25"/>
    </location>
</feature>
<dbReference type="Gene3D" id="3.30.160.320">
    <property type="match status" value="1"/>
</dbReference>
<sequence>MNHRVVVSLVVVGLLAASFAPQSHAQVLEGLAAAVTGKLAGLWRNGEVELLGHYCQYSVSPKFKSFELYFRGRMTCPGWTPIRGEAESRSSTGILAATTADFVNKAFQAGLITEDDAKRWLN</sequence>
<dbReference type="Pfam" id="PF11630">
    <property type="entry name" value="Anti-LPS-SCYG"/>
    <property type="match status" value="1"/>
</dbReference>
<dbReference type="EMBL" id="KU680799">
    <property type="protein sequence ID" value="AOG75601.1"/>
    <property type="molecule type" value="mRNA"/>
</dbReference>
<name>A0A1S5RQS7_PROCL</name>
<dbReference type="OrthoDB" id="6354399at2759"/>
<evidence type="ECO:0000256" key="1">
    <source>
        <dbReference type="ARBA" id="ARBA00022529"/>
    </source>
</evidence>
<accession>A0A1S5RQS7</accession>
<feature type="chain" id="PRO_5011961226" evidence="3">
    <location>
        <begin position="26"/>
        <end position="122"/>
    </location>
</feature>
<reference evidence="4" key="1">
    <citation type="journal article" date="2017" name="Gene">
        <title>Newly identified PcToll4 regulates antimicrobial peptide expression in intestine of red swamp crayfish Procambarus clarkii.</title>
        <authorList>
            <person name="Huang Y."/>
            <person name="Li T."/>
            <person name="Jin M."/>
            <person name="Yin S."/>
            <person name="Hui K.M."/>
            <person name="Ren Q."/>
        </authorList>
    </citation>
    <scope>NUCLEOTIDE SEQUENCE</scope>
</reference>
<evidence type="ECO:0000256" key="3">
    <source>
        <dbReference type="SAM" id="SignalP"/>
    </source>
</evidence>
<dbReference type="SMR" id="A0A1S5RQS7"/>
<organism evidence="4">
    <name type="scientific">Procambarus clarkii</name>
    <name type="common">Red swamp crayfish</name>
    <dbReference type="NCBI Taxonomy" id="6728"/>
    <lineage>
        <taxon>Eukaryota</taxon>
        <taxon>Metazoa</taxon>
        <taxon>Ecdysozoa</taxon>
        <taxon>Arthropoda</taxon>
        <taxon>Crustacea</taxon>
        <taxon>Multicrustacea</taxon>
        <taxon>Malacostraca</taxon>
        <taxon>Eumalacostraca</taxon>
        <taxon>Eucarida</taxon>
        <taxon>Decapoda</taxon>
        <taxon>Pleocyemata</taxon>
        <taxon>Astacidea</taxon>
        <taxon>Astacoidea</taxon>
        <taxon>Cambaridae</taxon>
        <taxon>Procambarus</taxon>
    </lineage>
</organism>
<evidence type="ECO:0000256" key="2">
    <source>
        <dbReference type="ARBA" id="ARBA00023022"/>
    </source>
</evidence>
<dbReference type="InterPro" id="IPR038539">
    <property type="entry name" value="Anti-LPS_factor/Scygonadin_sf"/>
</dbReference>
<dbReference type="AlphaFoldDB" id="A0A1S5RQS7"/>
<evidence type="ECO:0000313" key="4">
    <source>
        <dbReference type="EMBL" id="AOG75601.1"/>
    </source>
</evidence>
<dbReference type="InterPro" id="IPR024509">
    <property type="entry name" value="Anti-LPS_factor/Scygonadin"/>
</dbReference>
<keyword evidence="2" id="KW-0044">Antibiotic</keyword>